<organism evidence="1 2">
    <name type="scientific">Naganishia onofrii</name>
    <dbReference type="NCBI Taxonomy" id="1851511"/>
    <lineage>
        <taxon>Eukaryota</taxon>
        <taxon>Fungi</taxon>
        <taxon>Dikarya</taxon>
        <taxon>Basidiomycota</taxon>
        <taxon>Agaricomycotina</taxon>
        <taxon>Tremellomycetes</taxon>
        <taxon>Filobasidiales</taxon>
        <taxon>Filobasidiaceae</taxon>
        <taxon>Naganishia</taxon>
    </lineage>
</organism>
<evidence type="ECO:0000313" key="1">
    <source>
        <dbReference type="EMBL" id="KAJ9121212.1"/>
    </source>
</evidence>
<dbReference type="EMBL" id="JASBWV010000018">
    <property type="protein sequence ID" value="KAJ9121212.1"/>
    <property type="molecule type" value="Genomic_DNA"/>
</dbReference>
<sequence>MLDHVSISHESGLILWSRSFNPTFLNLASTSRSPVNSLVRDVIMENKAIVAKGEEQGLDSDGFSVRWTLENGLGLVFVVVFPALLPLTYIPELLIRMKQLFISLFHPYIEALVTSLHMSSASSAVSDTLKSLQSQGQSALIALKQQIDLEKWEAIFERCLKGCEERASGGQRKMMTRSATAALSKKARISAAEAISSPGAGDTPSATSDTENQGQPAVSAEEIAKNVQALKGRLKSGKAGGSGRRGGTPSPAASPARSAKGSSGSATNKVLRKWNDSTSTVTQADMDQLDFSGPDGHADALNGSGAETPSASNVDLDALVSSSAMGKVGNDGLYEVADWDTGRKEDGSGIASEEEILSKGRKAYPALFGETASDGKSLGASDSATATAGDLSDLSIAETKSKSGSALSNLFSRFTGTKILSKQDLEPVLAEMEKHLMSKNVAKDIAEKICEGVGAALVGKKLGGMTSIKSEVNAALSSTITQILTSKTSTDILLDIKRKASRPQTDAAALREPYIMTFIGVNGVGKSTNLSKVCFWLLQNKLRVLIAACDTFRSGAVEQLRVHVRNLGLLGQELGRGPNEGTELPRVELYERGYGKDAAGIAKDAIAYGEDRTSLRAYACKLTLPLSAAKEHHFDVVLVDTAGRMQDNEPLMRALAKLVAVNSPDKIIFVGEALVGNEAVDQLSKFDRALRDFTSSASTGSSGTKGKARGIDGMILTKFDTIDDKVGAALSMTYITGQPILFVGCGQTYTDLRHLKVNHIVQALLSE</sequence>
<comment type="caution">
    <text evidence="1">The sequence shown here is derived from an EMBL/GenBank/DDBJ whole genome shotgun (WGS) entry which is preliminary data.</text>
</comment>
<name>A0ACC2XD66_9TREE</name>
<reference evidence="1" key="1">
    <citation type="submission" date="2023-04" db="EMBL/GenBank/DDBJ databases">
        <title>Draft Genome sequencing of Naganishia species isolated from polar environments using Oxford Nanopore Technology.</title>
        <authorList>
            <person name="Leo P."/>
            <person name="Venkateswaran K."/>
        </authorList>
    </citation>
    <scope>NUCLEOTIDE SEQUENCE</scope>
    <source>
        <strain evidence="1">DBVPG 5303</strain>
    </source>
</reference>
<proteinExistence type="predicted"/>
<gene>
    <name evidence="1" type="ORF">QFC24_004887</name>
</gene>
<accession>A0ACC2XD66</accession>
<keyword evidence="2" id="KW-1185">Reference proteome</keyword>
<dbReference type="Proteomes" id="UP001234202">
    <property type="component" value="Unassembled WGS sequence"/>
</dbReference>
<protein>
    <submittedName>
        <fullName evidence="1">Uncharacterized protein</fullName>
    </submittedName>
</protein>
<evidence type="ECO:0000313" key="2">
    <source>
        <dbReference type="Proteomes" id="UP001234202"/>
    </source>
</evidence>